<dbReference type="Gene3D" id="3.30.70.330">
    <property type="match status" value="1"/>
</dbReference>
<dbReference type="EMBL" id="CAJFCV020000006">
    <property type="protein sequence ID" value="CAG9129824.1"/>
    <property type="molecule type" value="Genomic_DNA"/>
</dbReference>
<evidence type="ECO:0000256" key="9">
    <source>
        <dbReference type="ARBA" id="ARBA00023163"/>
    </source>
</evidence>
<dbReference type="SMR" id="A0A1I7SLT5"/>
<dbReference type="SMART" id="SM00360">
    <property type="entry name" value="RRM"/>
    <property type="match status" value="1"/>
</dbReference>
<dbReference type="GO" id="GO:0034244">
    <property type="term" value="P:negative regulation of transcription elongation by RNA polymerase II"/>
    <property type="evidence" value="ECO:0007669"/>
    <property type="project" value="TreeGrafter"/>
</dbReference>
<evidence type="ECO:0000256" key="12">
    <source>
        <dbReference type="SAM" id="MobiDB-lite"/>
    </source>
</evidence>
<keyword evidence="6" id="KW-0678">Repressor</keyword>
<evidence type="ECO:0000313" key="17">
    <source>
        <dbReference type="WBParaSite" id="BXY_1401800.1"/>
    </source>
</evidence>
<evidence type="ECO:0000256" key="5">
    <source>
        <dbReference type="ARBA" id="ARBA00022454"/>
    </source>
</evidence>
<dbReference type="GO" id="GO:0003723">
    <property type="term" value="F:RNA binding"/>
    <property type="evidence" value="ECO:0007669"/>
    <property type="project" value="UniProtKB-UniRule"/>
</dbReference>
<reference evidence="17" key="1">
    <citation type="submission" date="2016-11" db="UniProtKB">
        <authorList>
            <consortium name="WormBaseParasite"/>
        </authorList>
    </citation>
    <scope>IDENTIFICATION</scope>
</reference>
<reference evidence="14" key="2">
    <citation type="submission" date="2020-09" db="EMBL/GenBank/DDBJ databases">
        <authorList>
            <person name="Kikuchi T."/>
        </authorList>
    </citation>
    <scope>NUCLEOTIDE SEQUENCE</scope>
    <source>
        <strain evidence="14">Ka4C1</strain>
    </source>
</reference>
<gene>
    <name evidence="14" type="ORF">BXYJ_LOCUS14287</name>
</gene>
<keyword evidence="7 11" id="KW-0694">RNA-binding</keyword>
<evidence type="ECO:0000256" key="3">
    <source>
        <dbReference type="ARBA" id="ARBA00006120"/>
    </source>
</evidence>
<protein>
    <recommendedName>
        <fullName evidence="4">Negative elongation factor E</fullName>
    </recommendedName>
</protein>
<dbReference type="PANTHER" id="PTHR17250:SF0">
    <property type="entry name" value="NEGATIVE ELONGATION FACTOR E"/>
    <property type="match status" value="1"/>
</dbReference>
<keyword evidence="16" id="KW-1185">Reference proteome</keyword>
<dbReference type="InterPro" id="IPR000504">
    <property type="entry name" value="RRM_dom"/>
</dbReference>
<evidence type="ECO:0000259" key="13">
    <source>
        <dbReference type="PROSITE" id="PS50102"/>
    </source>
</evidence>
<feature type="compositionally biased region" description="Basic and acidic residues" evidence="12">
    <location>
        <begin position="205"/>
        <end position="226"/>
    </location>
</feature>
<dbReference type="Proteomes" id="UP000582659">
    <property type="component" value="Unassembled WGS sequence"/>
</dbReference>
<keyword evidence="10" id="KW-0539">Nucleus</keyword>
<dbReference type="PROSITE" id="PS50102">
    <property type="entry name" value="RRM"/>
    <property type="match status" value="1"/>
</dbReference>
<evidence type="ECO:0000313" key="15">
    <source>
        <dbReference type="Proteomes" id="UP000095284"/>
    </source>
</evidence>
<comment type="subcellular location">
    <subcellularLocation>
        <location evidence="2">Chromosome</location>
    </subcellularLocation>
    <subcellularLocation>
        <location evidence="1">Nucleus</location>
    </subcellularLocation>
</comment>
<organism evidence="15 17">
    <name type="scientific">Bursaphelenchus xylophilus</name>
    <name type="common">Pinewood nematode worm</name>
    <name type="synonym">Aphelenchoides xylophilus</name>
    <dbReference type="NCBI Taxonomy" id="6326"/>
    <lineage>
        <taxon>Eukaryota</taxon>
        <taxon>Metazoa</taxon>
        <taxon>Ecdysozoa</taxon>
        <taxon>Nematoda</taxon>
        <taxon>Chromadorea</taxon>
        <taxon>Rhabditida</taxon>
        <taxon>Tylenchina</taxon>
        <taxon>Tylenchomorpha</taxon>
        <taxon>Aphelenchoidea</taxon>
        <taxon>Aphelenchoididae</taxon>
        <taxon>Bursaphelenchus</taxon>
    </lineage>
</organism>
<dbReference type="SUPFAM" id="SSF54928">
    <property type="entry name" value="RNA-binding domain, RBD"/>
    <property type="match status" value="1"/>
</dbReference>
<dbReference type="GO" id="GO:0032021">
    <property type="term" value="C:NELF complex"/>
    <property type="evidence" value="ECO:0007669"/>
    <property type="project" value="InterPro"/>
</dbReference>
<evidence type="ECO:0000256" key="8">
    <source>
        <dbReference type="ARBA" id="ARBA00023015"/>
    </source>
</evidence>
<dbReference type="GO" id="GO:0005694">
    <property type="term" value="C:chromosome"/>
    <property type="evidence" value="ECO:0007669"/>
    <property type="project" value="UniProtKB-SubCell"/>
</dbReference>
<evidence type="ECO:0000256" key="7">
    <source>
        <dbReference type="ARBA" id="ARBA00022884"/>
    </source>
</evidence>
<comment type="similarity">
    <text evidence="3">Belongs to the RRM NELF-E family.</text>
</comment>
<keyword evidence="5" id="KW-0158">Chromosome</keyword>
<accession>A0A1I7SLT5</accession>
<evidence type="ECO:0000256" key="11">
    <source>
        <dbReference type="PROSITE-ProRule" id="PRU00176"/>
    </source>
</evidence>
<keyword evidence="9" id="KW-0804">Transcription</keyword>
<dbReference type="InterPro" id="IPR033102">
    <property type="entry name" value="NELFE"/>
</dbReference>
<evidence type="ECO:0000256" key="4">
    <source>
        <dbReference type="ARBA" id="ARBA00014464"/>
    </source>
</evidence>
<dbReference type="AlphaFoldDB" id="A0A1I7SLT5"/>
<name>A0A1I7SLT5_BURXY</name>
<dbReference type="PANTHER" id="PTHR17250">
    <property type="entry name" value="NEGATIVE ELONGATION FACTOR E"/>
    <property type="match status" value="1"/>
</dbReference>
<evidence type="ECO:0000313" key="16">
    <source>
        <dbReference type="Proteomes" id="UP000659654"/>
    </source>
</evidence>
<dbReference type="WBParaSite" id="BXY_1401800.1">
    <property type="protein sequence ID" value="BXY_1401800.1"/>
    <property type="gene ID" value="BXY_1401800"/>
</dbReference>
<dbReference type="InterPro" id="IPR012677">
    <property type="entry name" value="Nucleotide-bd_a/b_plait_sf"/>
</dbReference>
<evidence type="ECO:0000313" key="14">
    <source>
        <dbReference type="EMBL" id="CAD5234196.1"/>
    </source>
</evidence>
<dbReference type="OrthoDB" id="378874at2759"/>
<evidence type="ECO:0000256" key="2">
    <source>
        <dbReference type="ARBA" id="ARBA00004286"/>
    </source>
</evidence>
<dbReference type="Pfam" id="PF00076">
    <property type="entry name" value="RRM_1"/>
    <property type="match status" value="1"/>
</dbReference>
<feature type="domain" description="RRM" evidence="13">
    <location>
        <begin position="123"/>
        <end position="192"/>
    </location>
</feature>
<feature type="region of interest" description="Disordered" evidence="12">
    <location>
        <begin position="33"/>
        <end position="52"/>
    </location>
</feature>
<evidence type="ECO:0000256" key="10">
    <source>
        <dbReference type="ARBA" id="ARBA00023242"/>
    </source>
</evidence>
<evidence type="ECO:0000256" key="1">
    <source>
        <dbReference type="ARBA" id="ARBA00004123"/>
    </source>
</evidence>
<sequence length="238" mass="27503">MLQIPSGLTAEEKQLRKTYEFVKNIRKTIENAQKAQHLGTTAAKKSTNGNEDLDHNMAEVKKKLAKGVIKVAKDEKHTFKRIHGQKREFVNYVDQPINIDVEPAPSSSDPISAKSTTPETQNTNLYIRGFELDYDLIRETFSQFGYVVRCYIEEHKRAGFINFSTPEEAEKALQMNGQRVGQSNLRVEYARKRDNTRRYSQSHRYNAEETETKRVRTDSNTSDRQRAMVSYEDGEIFD</sequence>
<dbReference type="Proteomes" id="UP000659654">
    <property type="component" value="Unassembled WGS sequence"/>
</dbReference>
<keyword evidence="8" id="KW-0805">Transcription regulation</keyword>
<dbReference type="InterPro" id="IPR035979">
    <property type="entry name" value="RBD_domain_sf"/>
</dbReference>
<dbReference type="EMBL" id="CAJFDI010000006">
    <property type="protein sequence ID" value="CAD5234196.1"/>
    <property type="molecule type" value="Genomic_DNA"/>
</dbReference>
<evidence type="ECO:0000256" key="6">
    <source>
        <dbReference type="ARBA" id="ARBA00022491"/>
    </source>
</evidence>
<feature type="region of interest" description="Disordered" evidence="12">
    <location>
        <begin position="189"/>
        <end position="238"/>
    </location>
</feature>
<proteinExistence type="inferred from homology"/>
<dbReference type="Proteomes" id="UP000095284">
    <property type="component" value="Unplaced"/>
</dbReference>